<dbReference type="AlphaFoldDB" id="A0A0F9ERY2"/>
<proteinExistence type="predicted"/>
<accession>A0A0F9ERY2</accession>
<name>A0A0F9ERY2_9ZZZZ</name>
<sequence>MVKLYKIMPNGTIVFVDFGVPTRAEDYVMQGYIVKYPINYKVEEE</sequence>
<evidence type="ECO:0000313" key="1">
    <source>
        <dbReference type="EMBL" id="KKL76744.1"/>
    </source>
</evidence>
<comment type="caution">
    <text evidence="1">The sequence shown here is derived from an EMBL/GenBank/DDBJ whole genome shotgun (WGS) entry which is preliminary data.</text>
</comment>
<protein>
    <submittedName>
        <fullName evidence="1">Uncharacterized protein</fullName>
    </submittedName>
</protein>
<organism evidence="1">
    <name type="scientific">marine sediment metagenome</name>
    <dbReference type="NCBI Taxonomy" id="412755"/>
    <lineage>
        <taxon>unclassified sequences</taxon>
        <taxon>metagenomes</taxon>
        <taxon>ecological metagenomes</taxon>
    </lineage>
</organism>
<dbReference type="EMBL" id="LAZR01023954">
    <property type="protein sequence ID" value="KKL76744.1"/>
    <property type="molecule type" value="Genomic_DNA"/>
</dbReference>
<gene>
    <name evidence="1" type="ORF">LCGC14_2041840</name>
</gene>
<reference evidence="1" key="1">
    <citation type="journal article" date="2015" name="Nature">
        <title>Complex archaea that bridge the gap between prokaryotes and eukaryotes.</title>
        <authorList>
            <person name="Spang A."/>
            <person name="Saw J.H."/>
            <person name="Jorgensen S.L."/>
            <person name="Zaremba-Niedzwiedzka K."/>
            <person name="Martijn J."/>
            <person name="Lind A.E."/>
            <person name="van Eijk R."/>
            <person name="Schleper C."/>
            <person name="Guy L."/>
            <person name="Ettema T.J."/>
        </authorList>
    </citation>
    <scope>NUCLEOTIDE SEQUENCE</scope>
</reference>